<reference evidence="10 11" key="1">
    <citation type="submission" date="2020-03" db="EMBL/GenBank/DDBJ databases">
        <title>Spirochaetal bacteria isolated from arthropods constitute a novel genus Entomospira genus novum within the order Spirochaetales.</title>
        <authorList>
            <person name="Grana-Miraglia L."/>
            <person name="Sikutova S."/>
            <person name="Fingerle V."/>
            <person name="Sing A."/>
            <person name="Castillo-Ramirez S."/>
            <person name="Margos G."/>
            <person name="Rudolf I."/>
        </authorList>
    </citation>
    <scope>NUCLEOTIDE SEQUENCE [LARGE SCALE GENOMIC DNA]</scope>
    <source>
        <strain evidence="10 11">BR193</strain>
    </source>
</reference>
<dbReference type="PANTHER" id="PTHR33398">
    <property type="entry name" value="30S RIBOSOMAL PROTEIN S20"/>
    <property type="match status" value="1"/>
</dbReference>
<dbReference type="NCBIfam" id="TIGR00029">
    <property type="entry name" value="S20"/>
    <property type="match status" value="1"/>
</dbReference>
<dbReference type="SUPFAM" id="SSF46992">
    <property type="entry name" value="Ribosomal protein S20"/>
    <property type="match status" value="1"/>
</dbReference>
<dbReference type="InterPro" id="IPR036510">
    <property type="entry name" value="Ribosomal_bS20_sf"/>
</dbReference>
<dbReference type="GO" id="GO:0070181">
    <property type="term" value="F:small ribosomal subunit rRNA binding"/>
    <property type="evidence" value="ECO:0007669"/>
    <property type="project" value="TreeGrafter"/>
</dbReference>
<comment type="function">
    <text evidence="1 8">Binds directly to 16S ribosomal RNA.</text>
</comment>
<evidence type="ECO:0000256" key="4">
    <source>
        <dbReference type="ARBA" id="ARBA00022884"/>
    </source>
</evidence>
<sequence length="87" mass="9926">MPNSRDSRKRDRQSKAVRVHNRSAKSAMRSAVKKFEYNLDEGKTDADSLRLVVKALDTAARKGLIKKNTAARKKSRIMKKVNKLEKV</sequence>
<dbReference type="GO" id="GO:0006412">
    <property type="term" value="P:translation"/>
    <property type="evidence" value="ECO:0007669"/>
    <property type="project" value="UniProtKB-UniRule"/>
</dbReference>
<evidence type="ECO:0000313" key="11">
    <source>
        <dbReference type="Proteomes" id="UP000711995"/>
    </source>
</evidence>
<comment type="caution">
    <text evidence="10">The sequence shown here is derived from an EMBL/GenBank/DDBJ whole genome shotgun (WGS) entry which is preliminary data.</text>
</comment>
<name>A0A968KRG3_9SPIO</name>
<comment type="similarity">
    <text evidence="2 8">Belongs to the bacterial ribosomal protein bS20 family.</text>
</comment>
<evidence type="ECO:0000256" key="2">
    <source>
        <dbReference type="ARBA" id="ARBA00007634"/>
    </source>
</evidence>
<dbReference type="GO" id="GO:0015935">
    <property type="term" value="C:small ribosomal subunit"/>
    <property type="evidence" value="ECO:0007669"/>
    <property type="project" value="TreeGrafter"/>
</dbReference>
<evidence type="ECO:0000256" key="1">
    <source>
        <dbReference type="ARBA" id="ARBA00003134"/>
    </source>
</evidence>
<feature type="compositionally biased region" description="Basic residues" evidence="9">
    <location>
        <begin position="10"/>
        <end position="23"/>
    </location>
</feature>
<gene>
    <name evidence="8 10" type="primary">rpsT</name>
    <name evidence="10" type="ORF">HCT14_04345</name>
</gene>
<dbReference type="Gene3D" id="1.20.58.110">
    <property type="entry name" value="Ribosomal protein S20"/>
    <property type="match status" value="1"/>
</dbReference>
<evidence type="ECO:0000256" key="3">
    <source>
        <dbReference type="ARBA" id="ARBA00022730"/>
    </source>
</evidence>
<feature type="region of interest" description="Disordered" evidence="9">
    <location>
        <begin position="1"/>
        <end position="25"/>
    </location>
</feature>
<accession>A0A968KRG3</accession>
<evidence type="ECO:0000256" key="6">
    <source>
        <dbReference type="ARBA" id="ARBA00023274"/>
    </source>
</evidence>
<evidence type="ECO:0000313" key="10">
    <source>
        <dbReference type="EMBL" id="NIZ40739.1"/>
    </source>
</evidence>
<protein>
    <recommendedName>
        <fullName evidence="7 8">Small ribosomal subunit protein bS20</fullName>
    </recommendedName>
</protein>
<keyword evidence="5 8" id="KW-0689">Ribosomal protein</keyword>
<dbReference type="GO" id="GO:0003735">
    <property type="term" value="F:structural constituent of ribosome"/>
    <property type="evidence" value="ECO:0007669"/>
    <property type="project" value="InterPro"/>
</dbReference>
<dbReference type="Proteomes" id="UP000711995">
    <property type="component" value="Unassembled WGS sequence"/>
</dbReference>
<dbReference type="PANTHER" id="PTHR33398:SF1">
    <property type="entry name" value="SMALL RIBOSOMAL SUBUNIT PROTEIN BS20C"/>
    <property type="match status" value="1"/>
</dbReference>
<keyword evidence="4 8" id="KW-0694">RNA-binding</keyword>
<evidence type="ECO:0000256" key="5">
    <source>
        <dbReference type="ARBA" id="ARBA00022980"/>
    </source>
</evidence>
<dbReference type="InterPro" id="IPR002583">
    <property type="entry name" value="Ribosomal_bS20"/>
</dbReference>
<dbReference type="HAMAP" id="MF_00500">
    <property type="entry name" value="Ribosomal_bS20"/>
    <property type="match status" value="1"/>
</dbReference>
<evidence type="ECO:0000256" key="7">
    <source>
        <dbReference type="ARBA" id="ARBA00035136"/>
    </source>
</evidence>
<organism evidence="10 11">
    <name type="scientific">Entomospira entomophila</name>
    <dbReference type="NCBI Taxonomy" id="2719988"/>
    <lineage>
        <taxon>Bacteria</taxon>
        <taxon>Pseudomonadati</taxon>
        <taxon>Spirochaetota</taxon>
        <taxon>Spirochaetia</taxon>
        <taxon>Spirochaetales</taxon>
        <taxon>Spirochaetaceae</taxon>
        <taxon>Entomospira</taxon>
    </lineage>
</organism>
<evidence type="ECO:0000256" key="8">
    <source>
        <dbReference type="HAMAP-Rule" id="MF_00500"/>
    </source>
</evidence>
<keyword evidence="3 8" id="KW-0699">rRNA-binding</keyword>
<dbReference type="AlphaFoldDB" id="A0A968KRG3"/>
<dbReference type="RefSeq" id="WP_167700322.1">
    <property type="nucleotide sequence ID" value="NZ_CP118174.1"/>
</dbReference>
<keyword evidence="6 8" id="KW-0687">Ribonucleoprotein</keyword>
<keyword evidence="11" id="KW-1185">Reference proteome</keyword>
<dbReference type="Pfam" id="PF01649">
    <property type="entry name" value="Ribosomal_S20p"/>
    <property type="match status" value="1"/>
</dbReference>
<dbReference type="EMBL" id="JAATLJ010000001">
    <property type="protein sequence ID" value="NIZ40739.1"/>
    <property type="molecule type" value="Genomic_DNA"/>
</dbReference>
<dbReference type="GO" id="GO:0005829">
    <property type="term" value="C:cytosol"/>
    <property type="evidence" value="ECO:0007669"/>
    <property type="project" value="TreeGrafter"/>
</dbReference>
<proteinExistence type="inferred from homology"/>
<evidence type="ECO:0000256" key="9">
    <source>
        <dbReference type="SAM" id="MobiDB-lite"/>
    </source>
</evidence>